<comment type="caution">
    <text evidence="2">The sequence shown here is derived from an EMBL/GenBank/DDBJ whole genome shotgun (WGS) entry which is preliminary data.</text>
</comment>
<dbReference type="Proteomes" id="UP001445335">
    <property type="component" value="Unassembled WGS sequence"/>
</dbReference>
<protein>
    <submittedName>
        <fullName evidence="2">Uncharacterized protein</fullName>
    </submittedName>
</protein>
<organism evidence="2 3">
    <name type="scientific">Elliptochloris bilobata</name>
    <dbReference type="NCBI Taxonomy" id="381761"/>
    <lineage>
        <taxon>Eukaryota</taxon>
        <taxon>Viridiplantae</taxon>
        <taxon>Chlorophyta</taxon>
        <taxon>core chlorophytes</taxon>
        <taxon>Trebouxiophyceae</taxon>
        <taxon>Trebouxiophyceae incertae sedis</taxon>
        <taxon>Elliptochloris clade</taxon>
        <taxon>Elliptochloris</taxon>
    </lineage>
</organism>
<dbReference type="EMBL" id="JALJOU010000082">
    <property type="protein sequence ID" value="KAK9822851.1"/>
    <property type="molecule type" value="Genomic_DNA"/>
</dbReference>
<feature type="region of interest" description="Disordered" evidence="1">
    <location>
        <begin position="1"/>
        <end position="38"/>
    </location>
</feature>
<name>A0AAW1QMV7_9CHLO</name>
<gene>
    <name evidence="2" type="ORF">WJX81_003965</name>
</gene>
<dbReference type="AlphaFoldDB" id="A0AAW1QMV7"/>
<accession>A0AAW1QMV7</accession>
<evidence type="ECO:0000256" key="1">
    <source>
        <dbReference type="SAM" id="MobiDB-lite"/>
    </source>
</evidence>
<proteinExistence type="predicted"/>
<feature type="compositionally biased region" description="Polar residues" evidence="1">
    <location>
        <begin position="1"/>
        <end position="18"/>
    </location>
</feature>
<evidence type="ECO:0000313" key="3">
    <source>
        <dbReference type="Proteomes" id="UP001445335"/>
    </source>
</evidence>
<evidence type="ECO:0000313" key="2">
    <source>
        <dbReference type="EMBL" id="KAK9822851.1"/>
    </source>
</evidence>
<sequence length="187" mass="20132">MEEQSSGPLSFLLRSSTDATHRPPARSPRPGGSLPLPTGGNDYCRVSRTFEYGCSCKEQLLGGRIRMDVPGREIEYQKHLCLGPGHGIGLSARCSVAGALAGRFDELRPVLGLQYEMGSGAAMWAGDQFDLRQKLRLTRNLALEVCGAAQLPVPSARYSMGADRTEVSVGDGAFHLHVAQINAILHL</sequence>
<keyword evidence="3" id="KW-1185">Reference proteome</keyword>
<reference evidence="2 3" key="1">
    <citation type="journal article" date="2024" name="Nat. Commun.">
        <title>Phylogenomics reveals the evolutionary origins of lichenization in chlorophyte algae.</title>
        <authorList>
            <person name="Puginier C."/>
            <person name="Libourel C."/>
            <person name="Otte J."/>
            <person name="Skaloud P."/>
            <person name="Haon M."/>
            <person name="Grisel S."/>
            <person name="Petersen M."/>
            <person name="Berrin J.G."/>
            <person name="Delaux P.M."/>
            <person name="Dal Grande F."/>
            <person name="Keller J."/>
        </authorList>
    </citation>
    <scope>NUCLEOTIDE SEQUENCE [LARGE SCALE GENOMIC DNA]</scope>
    <source>
        <strain evidence="2 3">SAG 245.80</strain>
    </source>
</reference>